<dbReference type="CDD" id="cd14792">
    <property type="entry name" value="GH27"/>
    <property type="match status" value="1"/>
</dbReference>
<evidence type="ECO:0000313" key="10">
    <source>
        <dbReference type="EMBL" id="KKY20930.1"/>
    </source>
</evidence>
<dbReference type="OrthoDB" id="5795902at2759"/>
<evidence type="ECO:0000256" key="1">
    <source>
        <dbReference type="ARBA" id="ARBA00001255"/>
    </source>
</evidence>
<name>A0A0G2GW61_PHACM</name>
<proteinExistence type="inferred from homology"/>
<dbReference type="AlphaFoldDB" id="A0A0G2GW61"/>
<evidence type="ECO:0000259" key="9">
    <source>
        <dbReference type="Pfam" id="PF17801"/>
    </source>
</evidence>
<dbReference type="PRINTS" id="PR00740">
    <property type="entry name" value="GLHYDRLASE27"/>
</dbReference>
<evidence type="ECO:0000256" key="4">
    <source>
        <dbReference type="ARBA" id="ARBA00022729"/>
    </source>
</evidence>
<dbReference type="Pfam" id="PF16499">
    <property type="entry name" value="Melibiase_2"/>
    <property type="match status" value="1"/>
</dbReference>
<evidence type="ECO:0000256" key="3">
    <source>
        <dbReference type="ARBA" id="ARBA00012755"/>
    </source>
</evidence>
<dbReference type="InterPro" id="IPR017853">
    <property type="entry name" value="GH"/>
</dbReference>
<dbReference type="InterPro" id="IPR041233">
    <property type="entry name" value="Melibiase_C"/>
</dbReference>
<dbReference type="InterPro" id="IPR013780">
    <property type="entry name" value="Glyco_hydro_b"/>
</dbReference>
<evidence type="ECO:0000313" key="11">
    <source>
        <dbReference type="Proteomes" id="UP000053317"/>
    </source>
</evidence>
<feature type="domain" description="Alpha galactosidase C-terminal" evidence="9">
    <location>
        <begin position="270"/>
        <end position="344"/>
    </location>
</feature>
<evidence type="ECO:0000256" key="6">
    <source>
        <dbReference type="ARBA" id="ARBA00023157"/>
    </source>
</evidence>
<dbReference type="EC" id="3.2.1.22" evidence="3 8"/>
<evidence type="ECO:0000256" key="5">
    <source>
        <dbReference type="ARBA" id="ARBA00022801"/>
    </source>
</evidence>
<dbReference type="InterPro" id="IPR013785">
    <property type="entry name" value="Aldolase_TIM"/>
</dbReference>
<dbReference type="FunFam" id="2.60.40.1180:FF:000008">
    <property type="entry name" value="Alpha-galactosidase"/>
    <property type="match status" value="1"/>
</dbReference>
<accession>A0A0G2GW61</accession>
<evidence type="ECO:0000256" key="2">
    <source>
        <dbReference type="ARBA" id="ARBA00009743"/>
    </source>
</evidence>
<keyword evidence="11" id="KW-1185">Reference proteome</keyword>
<dbReference type="GO" id="GO:0005975">
    <property type="term" value="P:carbohydrate metabolic process"/>
    <property type="evidence" value="ECO:0007669"/>
    <property type="project" value="InterPro"/>
</dbReference>
<keyword evidence="4" id="KW-0732">Signal</keyword>
<reference evidence="10 11" key="2">
    <citation type="submission" date="2015-05" db="EMBL/GenBank/DDBJ databases">
        <authorList>
            <person name="Morales-Cruz A."/>
            <person name="Amrine K.C."/>
            <person name="Cantu D."/>
        </authorList>
    </citation>
    <scope>NUCLEOTIDE SEQUENCE [LARGE SCALE GENOMIC DNA]</scope>
    <source>
        <strain evidence="10">UCRPC4</strain>
    </source>
</reference>
<dbReference type="SUPFAM" id="SSF51011">
    <property type="entry name" value="Glycosyl hydrolase domain"/>
    <property type="match status" value="1"/>
</dbReference>
<evidence type="ECO:0000256" key="7">
    <source>
        <dbReference type="ARBA" id="ARBA00023295"/>
    </source>
</evidence>
<protein>
    <recommendedName>
        <fullName evidence="3 8">Alpha-galactosidase</fullName>
        <ecNumber evidence="3 8">3.2.1.22</ecNumber>
    </recommendedName>
    <alternativeName>
        <fullName evidence="8">Melibiase</fullName>
    </alternativeName>
</protein>
<dbReference type="Gene3D" id="3.20.20.70">
    <property type="entry name" value="Aldolase class I"/>
    <property type="match status" value="2"/>
</dbReference>
<dbReference type="PANTHER" id="PTHR11452">
    <property type="entry name" value="ALPHA-GALACTOSIDASE/ALPHA-N-ACETYLGALACTOSAMINIDASE"/>
    <property type="match status" value="1"/>
</dbReference>
<organism evidence="10 11">
    <name type="scientific">Phaeomoniella chlamydospora</name>
    <name type="common">Phaeoacremonium chlamydosporum</name>
    <dbReference type="NCBI Taxonomy" id="158046"/>
    <lineage>
        <taxon>Eukaryota</taxon>
        <taxon>Fungi</taxon>
        <taxon>Dikarya</taxon>
        <taxon>Ascomycota</taxon>
        <taxon>Pezizomycotina</taxon>
        <taxon>Eurotiomycetes</taxon>
        <taxon>Chaetothyriomycetidae</taxon>
        <taxon>Phaeomoniellales</taxon>
        <taxon>Phaeomoniellaceae</taxon>
        <taxon>Phaeomoniella</taxon>
    </lineage>
</organism>
<dbReference type="Proteomes" id="UP000053317">
    <property type="component" value="Unassembled WGS sequence"/>
</dbReference>
<comment type="similarity">
    <text evidence="2 8">Belongs to the glycosyl hydrolase 27 family.</text>
</comment>
<evidence type="ECO:0000256" key="8">
    <source>
        <dbReference type="RuleBase" id="RU361168"/>
    </source>
</evidence>
<dbReference type="Pfam" id="PF17801">
    <property type="entry name" value="Melibiase_C"/>
    <property type="match status" value="1"/>
</dbReference>
<dbReference type="SUPFAM" id="SSF51445">
    <property type="entry name" value="(Trans)glycosidases"/>
    <property type="match status" value="1"/>
</dbReference>
<keyword evidence="5 8" id="KW-0378">Hydrolase</keyword>
<dbReference type="InterPro" id="IPR002241">
    <property type="entry name" value="Glyco_hydro_27"/>
</dbReference>
<gene>
    <name evidence="10" type="ORF">UCRPC4_g03937</name>
</gene>
<keyword evidence="6 8" id="KW-1015">Disulfide bond</keyword>
<comment type="caution">
    <text evidence="10">The sequence shown here is derived from an EMBL/GenBank/DDBJ whole genome shotgun (WGS) entry which is preliminary data.</text>
</comment>
<comment type="catalytic activity">
    <reaction evidence="1 8">
        <text>Hydrolysis of terminal, non-reducing alpha-D-galactose residues in alpha-D-galactosides, including galactose oligosaccharides, galactomannans and galactolipids.</text>
        <dbReference type="EC" id="3.2.1.22"/>
    </reaction>
</comment>
<dbReference type="PANTHER" id="PTHR11452:SF75">
    <property type="entry name" value="ALPHA-GALACTOSIDASE MEL1"/>
    <property type="match status" value="1"/>
</dbReference>
<dbReference type="GO" id="GO:0004557">
    <property type="term" value="F:alpha-galactosidase activity"/>
    <property type="evidence" value="ECO:0007669"/>
    <property type="project" value="UniProtKB-EC"/>
</dbReference>
<dbReference type="EMBL" id="LCWF01000090">
    <property type="protein sequence ID" value="KKY20930.1"/>
    <property type="molecule type" value="Genomic_DNA"/>
</dbReference>
<sequence>MGWNSYNHYSCYPNETIIRSNAQAVVNLGLADAGYHYITPDCGWAAENRTTNGTLTWNATLFPSGYPALADWIHGLGLGFGVYSDSGIYMCQVSGQIPQAGSLAAGYPDADYDPETSPSSRFATMETALNHTGREILFAICEWGVDFPSAWAPSIGNTWRITNDIIREWTTVYRQINQFVPSSSFAGHGQWHDLDMLEVGNNIFTNAEEQTHFSLWAISKSPLIIGAALKDKYTTINASSVAILRNTAVIGYNQDSLGEAANLTRRYTEDGLDVWAGSLSGGRTVAAFVNWNNATIHQAQLNFPDFGIQSATAVYDVWNDKNSSDIKTTYISDVPAHGTLLLELTETALSGTYDGSLYTTYTDTTIVFTNVYGITDSSFYLLTIHFSSPSASDQQFNISTSASTGYFIASLTAGESDTSLMIPLSASANNTITIETPSTVSGIKITNPDSTLYPCTSFATGGDASLGACSTGTCHPVGSKVGYISPNGTASIEIPRNTTAGMSNAMNSKSSKYISIIYTNNDVAFSTSWTTGRNARNITIAVNGNAPVRLEVPLSGRTSELFGPGLGWYDSAELGVLVPGFGAGNGSDQIVIGNVGGEDGVQSYGADFVGLRIMW</sequence>
<dbReference type="Gene3D" id="2.60.40.1180">
    <property type="entry name" value="Golgi alpha-mannosidase II"/>
    <property type="match status" value="1"/>
</dbReference>
<keyword evidence="7 8" id="KW-0326">Glycosidase</keyword>
<reference evidence="10 11" key="1">
    <citation type="submission" date="2015-05" db="EMBL/GenBank/DDBJ databases">
        <title>Distinctive expansion of gene families associated with plant cell wall degradation and secondary metabolism in the genomes of grapevine trunk pathogens.</title>
        <authorList>
            <person name="Lawrence D.P."/>
            <person name="Travadon R."/>
            <person name="Rolshausen P.E."/>
            <person name="Baumgartner K."/>
        </authorList>
    </citation>
    <scope>NUCLEOTIDE SEQUENCE [LARGE SCALE GENOMIC DNA]</scope>
    <source>
        <strain evidence="10">UCRPC4</strain>
    </source>
</reference>